<feature type="region of interest" description="Disordered" evidence="1">
    <location>
        <begin position="400"/>
        <end position="1360"/>
    </location>
</feature>
<feature type="compositionally biased region" description="Pro residues" evidence="1">
    <location>
        <begin position="703"/>
        <end position="730"/>
    </location>
</feature>
<feature type="compositionally biased region" description="Pro residues" evidence="1">
    <location>
        <begin position="992"/>
        <end position="1013"/>
    </location>
</feature>
<feature type="compositionally biased region" description="Basic and acidic residues" evidence="1">
    <location>
        <begin position="1031"/>
        <end position="1043"/>
    </location>
</feature>
<feature type="compositionally biased region" description="Pro residues" evidence="1">
    <location>
        <begin position="1328"/>
        <end position="1338"/>
    </location>
</feature>
<comment type="caution">
    <text evidence="3">The sequence shown here is derived from an EMBL/GenBank/DDBJ whole genome shotgun (WGS) entry which is preliminary data.</text>
</comment>
<feature type="compositionally biased region" description="Basic and acidic residues" evidence="1">
    <location>
        <begin position="465"/>
        <end position="479"/>
    </location>
</feature>
<feature type="compositionally biased region" description="Low complexity" evidence="1">
    <location>
        <begin position="426"/>
        <end position="435"/>
    </location>
</feature>
<sequence>MSDPPPRKVGSLRDRIAAFENKGAAPAPAPPPPRPKPGNVTWQPKPASPTSPRPPPSADNDDGTERKPGAGMSAADAQQSIGKLSLKERMAALQGSAAFGGPAGGAGAPPPRPAGEKPKWKPPPVVQRVEPIGGEDEEEVAKPAVSPPATTDLAESAEPTKSPADEGEKKEEAGEGQVKEEGEPDPEDEERQRRAALAARMARLGGARVGMGPPIFGKKPDVPPKRLSKSEEKPKEEDVPKEEKPAEVSPPTETVPEGPTVEEAAAVVLPPSVAESKTESSTDYIPERKDSGSSSGPSSLLSPESSAAPTPVRSPHMPVPQAPRRAAPPRKRPAKSPSPAPPVFGEEIQESPAPFVNNDQTPANEQPEERGDRQPEVTEGQIEDIVRAVVPEALEPAKVAEVEEPVVGSEPEPVSELHEEEEHIAEPSVAVVAEESAAEEHAPEPVVEEPQPEVTSPVEPEPQMEDAHEAEPEPRHEEEPAPVPAPEEHAEEPTEEDEAARRKRIAERLAKSGGFNPFTGGMPPPVRRESSDSARSPPLPPRRDSLQEATSPKPSLPERKASVGSVEGAAPVRKPSLDVGAFTPEEPHIPEPSAPAPHLHTRELHEEPIEEGYEDEEVAAEPRAAEHGGYDDHEEDVADERESEKYEDTYEHEDAHAHEIAEEPENLEEVSEPAPPPPPLHTTRPPPAVPKAQLAEAEEEVRPPPPPPRRDFPPPPPRRVSVPPPPPPPALEEFEEEPVPEHDDEAEAYTRHAREIGPEHESAVHEHLHGEYDEPEEEEYEPVEEPAPPPPPRHAAIPPPPPPPAETFFEDEDEEEAPPPPPPPRIPSRGNSLNVPPPLAPRPLPPALREDEYDEPEEDEEEEVEDDEPTPPPPPPRSARPVSKVPMPPPVSATGKPVLPPLQRGPSPSESLEEEMIDDTDGDPIDPQFYSPQRSPGSQHVTSPQSMTFPLASPPLPPARIVSPPPVSPPPPPPPPRIVSPPPAPERAISPPAVPSSPPPPPPPITSPRPPMAPAASEPQEEQAEDEENSEQARRRTIAERMAKLGGIRFGAPPPIPSARRAPPPEPEPEHGEAEEKPAEVEEAPQEEEEEDEFARKQRIAARIAGMGGMRFGMTPGMAPPKPQPRVQHDEDEDENAKAPPPPKRSAPMLPPPPPPPPAAEEDHGSESDYQHVSDSDRIEHEESELEEVTHEDAEEEAPPVPDRLGRRVSTGLSPPTLASAPPVPRTRPPAPPAFTYPPPPHVPHPLPTTTETQGDFVVVDQPQSDEPPPPPPPRAARPPGRAPPRAPPTAPEAESQWETPSIPNIDFGGETDLSLSGQWSEDSTNYPPAPAPAPPPVSQTQTEHPLPAAPSRPPPPEHSFTAEELQAQWGRVGVQVHEMAATLFDKSKKNVIGDGTYRGFVETVIRTVPNAAQPTASLDSYGYLVYNQIGGAVQRRASDIMPGDVVVVSEAKFKGHKGLQSYSQTVGVGEPLVGVIGDFELKKSKVKVFQANQHVGHQSVESVSYRLEDLKSGEVKIYRVLEA</sequence>
<feature type="compositionally biased region" description="Acidic residues" evidence="1">
    <location>
        <begin position="732"/>
        <end position="747"/>
    </location>
</feature>
<feature type="compositionally biased region" description="Low complexity" evidence="1">
    <location>
        <begin position="195"/>
        <end position="212"/>
    </location>
</feature>
<feature type="compositionally biased region" description="Acidic residues" evidence="1">
    <location>
        <begin position="773"/>
        <end position="784"/>
    </location>
</feature>
<feature type="compositionally biased region" description="Acidic residues" evidence="1">
    <location>
        <begin position="608"/>
        <end position="619"/>
    </location>
</feature>
<organism evidence="3 4">
    <name type="scientific">Ganoderma sinense ZZ0214-1</name>
    <dbReference type="NCBI Taxonomy" id="1077348"/>
    <lineage>
        <taxon>Eukaryota</taxon>
        <taxon>Fungi</taxon>
        <taxon>Dikarya</taxon>
        <taxon>Basidiomycota</taxon>
        <taxon>Agaricomycotina</taxon>
        <taxon>Agaricomycetes</taxon>
        <taxon>Polyporales</taxon>
        <taxon>Polyporaceae</taxon>
        <taxon>Ganoderma</taxon>
    </lineage>
</organism>
<feature type="compositionally biased region" description="Pro residues" evidence="1">
    <location>
        <begin position="46"/>
        <end position="57"/>
    </location>
</feature>
<dbReference type="STRING" id="1077348.A0A2G8RMH4"/>
<feature type="compositionally biased region" description="Low complexity" evidence="1">
    <location>
        <begin position="400"/>
        <end position="414"/>
    </location>
</feature>
<dbReference type="InterPro" id="IPR057402">
    <property type="entry name" value="AIM3_BBC1_C"/>
</dbReference>
<feature type="compositionally biased region" description="Polar residues" evidence="1">
    <location>
        <begin position="1314"/>
        <end position="1327"/>
    </location>
</feature>
<feature type="compositionally biased region" description="Pro residues" evidence="1">
    <location>
        <begin position="1052"/>
        <end position="1066"/>
    </location>
</feature>
<feature type="region of interest" description="Disordered" evidence="1">
    <location>
        <begin position="1"/>
        <end position="385"/>
    </location>
</feature>
<feature type="compositionally biased region" description="Pro residues" evidence="1">
    <location>
        <begin position="1139"/>
        <end position="1159"/>
    </location>
</feature>
<protein>
    <recommendedName>
        <fullName evidence="2">BBC1/AIM3 cysteine proteinase-fold domain-containing protein</fullName>
    </recommendedName>
</protein>
<feature type="compositionally biased region" description="Pro residues" evidence="1">
    <location>
        <begin position="835"/>
        <end position="846"/>
    </location>
</feature>
<accession>A0A2G8RMH4</accession>
<feature type="compositionally biased region" description="Basic and acidic residues" evidence="1">
    <location>
        <begin position="415"/>
        <end position="425"/>
    </location>
</feature>
<feature type="compositionally biased region" description="Acidic residues" evidence="1">
    <location>
        <begin position="662"/>
        <end position="671"/>
    </location>
</feature>
<feature type="compositionally biased region" description="Basic and acidic residues" evidence="1">
    <location>
        <begin position="276"/>
        <end position="291"/>
    </location>
</feature>
<feature type="domain" description="BBC1/AIM3 cysteine proteinase-fold" evidence="2">
    <location>
        <begin position="1355"/>
        <end position="1523"/>
    </location>
</feature>
<evidence type="ECO:0000313" key="4">
    <source>
        <dbReference type="Proteomes" id="UP000230002"/>
    </source>
</evidence>
<feature type="compositionally biased region" description="Acidic residues" evidence="1">
    <location>
        <begin position="851"/>
        <end position="869"/>
    </location>
</feature>
<feature type="compositionally biased region" description="Pro residues" evidence="1">
    <location>
        <begin position="785"/>
        <end position="805"/>
    </location>
</feature>
<feature type="compositionally biased region" description="Low complexity" evidence="1">
    <location>
        <begin position="292"/>
        <end position="306"/>
    </location>
</feature>
<evidence type="ECO:0000256" key="1">
    <source>
        <dbReference type="SAM" id="MobiDB-lite"/>
    </source>
</evidence>
<feature type="compositionally biased region" description="Acidic residues" evidence="1">
    <location>
        <begin position="1019"/>
        <end position="1030"/>
    </location>
</feature>
<feature type="compositionally biased region" description="Basic and acidic residues" evidence="1">
    <location>
        <begin position="640"/>
        <end position="661"/>
    </location>
</feature>
<proteinExistence type="predicted"/>
<feature type="compositionally biased region" description="Basic and acidic residues" evidence="1">
    <location>
        <begin position="1068"/>
        <end position="1080"/>
    </location>
</feature>
<feature type="compositionally biased region" description="Pro residues" evidence="1">
    <location>
        <begin position="27"/>
        <end position="36"/>
    </location>
</feature>
<feature type="compositionally biased region" description="Pro residues" evidence="1">
    <location>
        <begin position="673"/>
        <end position="689"/>
    </location>
</feature>
<feature type="compositionally biased region" description="Polar residues" evidence="1">
    <location>
        <begin position="930"/>
        <end position="948"/>
    </location>
</feature>
<dbReference type="EMBL" id="AYKW01000069">
    <property type="protein sequence ID" value="PIL22717.1"/>
    <property type="molecule type" value="Genomic_DNA"/>
</dbReference>
<evidence type="ECO:0000313" key="3">
    <source>
        <dbReference type="EMBL" id="PIL22717.1"/>
    </source>
</evidence>
<reference evidence="3 4" key="1">
    <citation type="journal article" date="2015" name="Sci. Rep.">
        <title>Chromosome-level genome map provides insights into diverse defense mechanisms in the medicinal fungus Ganoderma sinense.</title>
        <authorList>
            <person name="Zhu Y."/>
            <person name="Xu J."/>
            <person name="Sun C."/>
            <person name="Zhou S."/>
            <person name="Xu H."/>
            <person name="Nelson D.R."/>
            <person name="Qian J."/>
            <person name="Song J."/>
            <person name="Luo H."/>
            <person name="Xiang L."/>
            <person name="Li Y."/>
            <person name="Xu Z."/>
            <person name="Ji A."/>
            <person name="Wang L."/>
            <person name="Lu S."/>
            <person name="Hayward A."/>
            <person name="Sun W."/>
            <person name="Li X."/>
            <person name="Schwartz D.C."/>
            <person name="Wang Y."/>
            <person name="Chen S."/>
        </authorList>
    </citation>
    <scope>NUCLEOTIDE SEQUENCE [LARGE SCALE GENOMIC DNA]</scope>
    <source>
        <strain evidence="3 4">ZZ0214-1</strain>
    </source>
</reference>
<feature type="compositionally biased region" description="Basic and acidic residues" evidence="1">
    <location>
        <begin position="163"/>
        <end position="181"/>
    </location>
</feature>
<feature type="compositionally biased region" description="Pro residues" evidence="1">
    <location>
        <begin position="1348"/>
        <end position="1358"/>
    </location>
</feature>
<feature type="compositionally biased region" description="Basic and acidic residues" evidence="1">
    <location>
        <begin position="748"/>
        <end position="772"/>
    </location>
</feature>
<feature type="compositionally biased region" description="Acidic residues" evidence="1">
    <location>
        <begin position="1081"/>
        <end position="1093"/>
    </location>
</feature>
<name>A0A2G8RMH4_9APHY</name>
<feature type="compositionally biased region" description="Pro residues" evidence="1">
    <location>
        <begin position="952"/>
        <end position="985"/>
    </location>
</feature>
<dbReference type="Proteomes" id="UP000230002">
    <property type="component" value="Unassembled WGS sequence"/>
</dbReference>
<dbReference type="Pfam" id="PF25459">
    <property type="entry name" value="AIM3_BBC1_C"/>
    <property type="match status" value="1"/>
</dbReference>
<feature type="compositionally biased region" description="Pro residues" evidence="1">
    <location>
        <begin position="1266"/>
        <end position="1291"/>
    </location>
</feature>
<gene>
    <name evidence="3" type="ORF">GSI_15410</name>
</gene>
<feature type="compositionally biased region" description="Basic and acidic residues" evidence="1">
    <location>
        <begin position="218"/>
        <end position="246"/>
    </location>
</feature>
<feature type="compositionally biased region" description="Acidic residues" evidence="1">
    <location>
        <begin position="911"/>
        <end position="924"/>
    </location>
</feature>
<keyword evidence="4" id="KW-1185">Reference proteome</keyword>
<feature type="compositionally biased region" description="Pro residues" evidence="1">
    <location>
        <begin position="1222"/>
        <end position="1247"/>
    </location>
</feature>
<feature type="compositionally biased region" description="Low complexity" evidence="1">
    <location>
        <begin position="247"/>
        <end position="263"/>
    </location>
</feature>
<evidence type="ECO:0000259" key="2">
    <source>
        <dbReference type="Pfam" id="PF25459"/>
    </source>
</evidence>
<feature type="compositionally biased region" description="Basic and acidic residues" evidence="1">
    <location>
        <begin position="367"/>
        <end position="376"/>
    </location>
</feature>
<dbReference type="OrthoDB" id="207120at2759"/>
<feature type="compositionally biased region" description="Basic and acidic residues" evidence="1">
    <location>
        <begin position="1161"/>
        <end position="1181"/>
    </location>
</feature>
<feature type="compositionally biased region" description="Acidic residues" evidence="1">
    <location>
        <begin position="808"/>
        <end position="817"/>
    </location>
</feature>